<dbReference type="AlphaFoldDB" id="A0A9D1LD63"/>
<dbReference type="InterPro" id="IPR000182">
    <property type="entry name" value="GNAT_dom"/>
</dbReference>
<dbReference type="SUPFAM" id="SSF55729">
    <property type="entry name" value="Acyl-CoA N-acyltransferases (Nat)"/>
    <property type="match status" value="1"/>
</dbReference>
<reference evidence="2" key="2">
    <citation type="journal article" date="2021" name="PeerJ">
        <title>Extensive microbial diversity within the chicken gut microbiome revealed by metagenomics and culture.</title>
        <authorList>
            <person name="Gilroy R."/>
            <person name="Ravi A."/>
            <person name="Getino M."/>
            <person name="Pursley I."/>
            <person name="Horton D.L."/>
            <person name="Alikhan N.F."/>
            <person name="Baker D."/>
            <person name="Gharbi K."/>
            <person name="Hall N."/>
            <person name="Watson M."/>
            <person name="Adriaenssens E.M."/>
            <person name="Foster-Nyarko E."/>
            <person name="Jarju S."/>
            <person name="Secka A."/>
            <person name="Antonio M."/>
            <person name="Oren A."/>
            <person name="Chaudhuri R.R."/>
            <person name="La Ragione R."/>
            <person name="Hildebrand F."/>
            <person name="Pallen M.J."/>
        </authorList>
    </citation>
    <scope>NUCLEOTIDE SEQUENCE</scope>
    <source>
        <strain evidence="2">ChiGjej1B1-19959</strain>
    </source>
</reference>
<comment type="caution">
    <text evidence="2">The sequence shown here is derived from an EMBL/GenBank/DDBJ whole genome shotgun (WGS) entry which is preliminary data.</text>
</comment>
<dbReference type="InterPro" id="IPR051531">
    <property type="entry name" value="N-acetyltransferase"/>
</dbReference>
<protein>
    <submittedName>
        <fullName evidence="2">GNAT family N-acetyltransferase</fullName>
    </submittedName>
</protein>
<reference evidence="2" key="1">
    <citation type="submission" date="2020-10" db="EMBL/GenBank/DDBJ databases">
        <authorList>
            <person name="Gilroy R."/>
        </authorList>
    </citation>
    <scope>NUCLEOTIDE SEQUENCE</scope>
    <source>
        <strain evidence="2">ChiGjej1B1-19959</strain>
    </source>
</reference>
<evidence type="ECO:0000259" key="1">
    <source>
        <dbReference type="PROSITE" id="PS51186"/>
    </source>
</evidence>
<dbReference type="PANTHER" id="PTHR43792">
    <property type="entry name" value="GNAT FAMILY, PUTATIVE (AFU_ORTHOLOGUE AFUA_3G00765)-RELATED-RELATED"/>
    <property type="match status" value="1"/>
</dbReference>
<organism evidence="2 3">
    <name type="scientific">Candidatus Fimenecus excrementigallinarum</name>
    <dbReference type="NCBI Taxonomy" id="2840816"/>
    <lineage>
        <taxon>Bacteria</taxon>
        <taxon>Bacillati</taxon>
        <taxon>Bacillota</taxon>
        <taxon>Clostridia</taxon>
        <taxon>Candidatus Fimenecus</taxon>
    </lineage>
</organism>
<dbReference type="GO" id="GO:0016747">
    <property type="term" value="F:acyltransferase activity, transferring groups other than amino-acyl groups"/>
    <property type="evidence" value="ECO:0007669"/>
    <property type="project" value="InterPro"/>
</dbReference>
<dbReference type="PANTHER" id="PTHR43792:SF1">
    <property type="entry name" value="N-ACETYLTRANSFERASE DOMAIN-CONTAINING PROTEIN"/>
    <property type="match status" value="1"/>
</dbReference>
<gene>
    <name evidence="2" type="ORF">IAC53_00995</name>
</gene>
<accession>A0A9D1LD63</accession>
<name>A0A9D1LD63_9FIRM</name>
<sequence length="189" mass="21509">MLVQTIHGRRAMETKRLYLREMTDADLPALCRILQDKDVMYAYAHAFSDAEAREWLDRQKARYKQYGFGLWAVILKTSGEMIGQCGVTVQDAGGRDALEVGYLFCRDAWGQGFASEAAQSCRDYAFRTLRADEVVSIIRDNNFPSMRVAVRNGMLPRGGFVKQYYGLSMPHIVFSISRSEWEALQKSAK</sequence>
<proteinExistence type="predicted"/>
<dbReference type="EMBL" id="DVMW01000009">
    <property type="protein sequence ID" value="HIU35170.1"/>
    <property type="molecule type" value="Genomic_DNA"/>
</dbReference>
<evidence type="ECO:0000313" key="3">
    <source>
        <dbReference type="Proteomes" id="UP000824071"/>
    </source>
</evidence>
<dbReference type="InterPro" id="IPR016181">
    <property type="entry name" value="Acyl_CoA_acyltransferase"/>
</dbReference>
<dbReference type="PROSITE" id="PS51186">
    <property type="entry name" value="GNAT"/>
    <property type="match status" value="1"/>
</dbReference>
<dbReference type="Proteomes" id="UP000824071">
    <property type="component" value="Unassembled WGS sequence"/>
</dbReference>
<dbReference type="Gene3D" id="3.40.630.30">
    <property type="match status" value="1"/>
</dbReference>
<dbReference type="Pfam" id="PF13302">
    <property type="entry name" value="Acetyltransf_3"/>
    <property type="match status" value="1"/>
</dbReference>
<evidence type="ECO:0000313" key="2">
    <source>
        <dbReference type="EMBL" id="HIU35170.1"/>
    </source>
</evidence>
<feature type="domain" description="N-acetyltransferase" evidence="1">
    <location>
        <begin position="17"/>
        <end position="179"/>
    </location>
</feature>